<gene>
    <name evidence="1" type="ORF">CVN68_09395</name>
</gene>
<dbReference type="OrthoDB" id="7569521at2"/>
<sequence>MSFDKAGWAAERGNYDGESRRGGMVARLDDAGIVVGAPRETVRALLGEPDSTGPAADIYFLGRSATGPSFESYRIEYDAAGKVSAARVQRS</sequence>
<dbReference type="AlphaFoldDB" id="A0A2K8ME52"/>
<organism evidence="1 2">
    <name type="scientific">Sphingomonas psychrotolerans</name>
    <dbReference type="NCBI Taxonomy" id="1327635"/>
    <lineage>
        <taxon>Bacteria</taxon>
        <taxon>Pseudomonadati</taxon>
        <taxon>Pseudomonadota</taxon>
        <taxon>Alphaproteobacteria</taxon>
        <taxon>Sphingomonadales</taxon>
        <taxon>Sphingomonadaceae</taxon>
        <taxon>Sphingomonas</taxon>
    </lineage>
</organism>
<evidence type="ECO:0000313" key="1">
    <source>
        <dbReference type="EMBL" id="ATY32165.1"/>
    </source>
</evidence>
<keyword evidence="2" id="KW-1185">Reference proteome</keyword>
<protein>
    <submittedName>
        <fullName evidence="1">Uncharacterized protein</fullName>
    </submittedName>
</protein>
<name>A0A2K8ME52_9SPHN</name>
<dbReference type="RefSeq" id="WP_100281974.1">
    <property type="nucleotide sequence ID" value="NZ_CP024923.1"/>
</dbReference>
<reference evidence="1 2" key="1">
    <citation type="submission" date="2017-11" db="EMBL/GenBank/DDBJ databases">
        <title>Complete genome sequence of Sphingomonas sp. Strain Cra20, a psychrotolerant potential plant growth promoting rhizobacteria.</title>
        <authorList>
            <person name="Luo Y."/>
        </authorList>
    </citation>
    <scope>NUCLEOTIDE SEQUENCE [LARGE SCALE GENOMIC DNA]</scope>
    <source>
        <strain evidence="1 2">Cra20</strain>
    </source>
</reference>
<dbReference type="EMBL" id="CP024923">
    <property type="protein sequence ID" value="ATY32165.1"/>
    <property type="molecule type" value="Genomic_DNA"/>
</dbReference>
<dbReference type="KEGG" id="sphc:CVN68_09395"/>
<accession>A0A2K8ME52</accession>
<evidence type="ECO:0000313" key="2">
    <source>
        <dbReference type="Proteomes" id="UP000229081"/>
    </source>
</evidence>
<proteinExistence type="predicted"/>
<dbReference type="Proteomes" id="UP000229081">
    <property type="component" value="Chromosome"/>
</dbReference>